<name>A0A3A4K4Q1_9NOCA</name>
<dbReference type="GO" id="GO:0016616">
    <property type="term" value="F:oxidoreductase activity, acting on the CH-OH group of donors, NAD or NADP as acceptor"/>
    <property type="evidence" value="ECO:0007669"/>
    <property type="project" value="TreeGrafter"/>
</dbReference>
<dbReference type="FunFam" id="3.40.50.720:FF:000084">
    <property type="entry name" value="Short-chain dehydrogenase reductase"/>
    <property type="match status" value="1"/>
</dbReference>
<sequence length="260" mass="26418">MDLNLTNKTAVVTGAGRGIGLAIVRALVAEGARVLGATRTITDELRATGATVLAVDLETETGAAQLVNAATEVLGGLDILVNNVGGANHNALAGFLDIEDETWQRSFDLNFYSAVRTIRAALPSLLERSGTVINVSSIVGRAPGAAVTDYGVSKAALTALGKALAEQFGPQGVRVNTISPGPVRTAFWESPTGPGGKIAAANGVSLAEFLPNLPTAVGMTTGRLVEADEVAAAVAFLASDRARSMVGADLIIDGGALKTV</sequence>
<dbReference type="OrthoDB" id="8959163at2"/>
<dbReference type="RefSeq" id="WP_120044826.1">
    <property type="nucleotide sequence ID" value="NZ_QZFU01000045.1"/>
</dbReference>
<keyword evidence="5" id="KW-1185">Reference proteome</keyword>
<dbReference type="InterPro" id="IPR057326">
    <property type="entry name" value="KR_dom"/>
</dbReference>
<organism evidence="4 5">
    <name type="scientific">Nocardia panacis</name>
    <dbReference type="NCBI Taxonomy" id="2340916"/>
    <lineage>
        <taxon>Bacteria</taxon>
        <taxon>Bacillati</taxon>
        <taxon>Actinomycetota</taxon>
        <taxon>Actinomycetes</taxon>
        <taxon>Mycobacteriales</taxon>
        <taxon>Nocardiaceae</taxon>
        <taxon>Nocardia</taxon>
    </lineage>
</organism>
<dbReference type="CDD" id="cd05233">
    <property type="entry name" value="SDR_c"/>
    <property type="match status" value="1"/>
</dbReference>
<evidence type="ECO:0000259" key="3">
    <source>
        <dbReference type="SMART" id="SM00822"/>
    </source>
</evidence>
<proteinExistence type="inferred from homology"/>
<dbReference type="EMBL" id="QZFU01000045">
    <property type="protein sequence ID" value="RJO69244.1"/>
    <property type="molecule type" value="Genomic_DNA"/>
</dbReference>
<comment type="similarity">
    <text evidence="1">Belongs to the short-chain dehydrogenases/reductases (SDR) family.</text>
</comment>
<accession>A0A3A4K4Q1</accession>
<dbReference type="PROSITE" id="PS00061">
    <property type="entry name" value="ADH_SHORT"/>
    <property type="match status" value="1"/>
</dbReference>
<comment type="caution">
    <text evidence="4">The sequence shown here is derived from an EMBL/GenBank/DDBJ whole genome shotgun (WGS) entry which is preliminary data.</text>
</comment>
<keyword evidence="2" id="KW-0560">Oxidoreductase</keyword>
<reference evidence="4 5" key="1">
    <citation type="submission" date="2018-09" db="EMBL/GenBank/DDBJ databases">
        <title>YIM PH21274 draft genome.</title>
        <authorList>
            <person name="Miao C."/>
        </authorList>
    </citation>
    <scope>NUCLEOTIDE SEQUENCE [LARGE SCALE GENOMIC DNA]</scope>
    <source>
        <strain evidence="4 5">YIM PH 21724</strain>
    </source>
</reference>
<dbReference type="PRINTS" id="PR00081">
    <property type="entry name" value="GDHRDH"/>
</dbReference>
<dbReference type="InterPro" id="IPR036291">
    <property type="entry name" value="NAD(P)-bd_dom_sf"/>
</dbReference>
<dbReference type="SMART" id="SM00822">
    <property type="entry name" value="PKS_KR"/>
    <property type="match status" value="1"/>
</dbReference>
<dbReference type="InterPro" id="IPR020904">
    <property type="entry name" value="Sc_DH/Rdtase_CS"/>
</dbReference>
<dbReference type="Pfam" id="PF13561">
    <property type="entry name" value="adh_short_C2"/>
    <property type="match status" value="1"/>
</dbReference>
<dbReference type="PRINTS" id="PR00080">
    <property type="entry name" value="SDRFAMILY"/>
</dbReference>
<evidence type="ECO:0000313" key="5">
    <source>
        <dbReference type="Proteomes" id="UP000266677"/>
    </source>
</evidence>
<dbReference type="SUPFAM" id="SSF51735">
    <property type="entry name" value="NAD(P)-binding Rossmann-fold domains"/>
    <property type="match status" value="1"/>
</dbReference>
<evidence type="ECO:0000256" key="2">
    <source>
        <dbReference type="ARBA" id="ARBA00023002"/>
    </source>
</evidence>
<dbReference type="AlphaFoldDB" id="A0A3A4K4Q1"/>
<evidence type="ECO:0000313" key="4">
    <source>
        <dbReference type="EMBL" id="RJO69244.1"/>
    </source>
</evidence>
<dbReference type="Proteomes" id="UP000266677">
    <property type="component" value="Unassembled WGS sequence"/>
</dbReference>
<dbReference type="Gene3D" id="3.40.50.720">
    <property type="entry name" value="NAD(P)-binding Rossmann-like Domain"/>
    <property type="match status" value="1"/>
</dbReference>
<dbReference type="PANTHER" id="PTHR42760">
    <property type="entry name" value="SHORT-CHAIN DEHYDROGENASES/REDUCTASES FAMILY MEMBER"/>
    <property type="match status" value="1"/>
</dbReference>
<feature type="domain" description="Ketoreductase" evidence="3">
    <location>
        <begin position="8"/>
        <end position="181"/>
    </location>
</feature>
<protein>
    <submittedName>
        <fullName evidence="4">SDR family oxidoreductase</fullName>
    </submittedName>
</protein>
<dbReference type="PANTHER" id="PTHR42760:SF133">
    <property type="entry name" value="3-OXOACYL-[ACYL-CARRIER-PROTEIN] REDUCTASE"/>
    <property type="match status" value="1"/>
</dbReference>
<dbReference type="InterPro" id="IPR002347">
    <property type="entry name" value="SDR_fam"/>
</dbReference>
<gene>
    <name evidence="4" type="ORF">D5S18_31845</name>
</gene>
<evidence type="ECO:0000256" key="1">
    <source>
        <dbReference type="ARBA" id="ARBA00006484"/>
    </source>
</evidence>